<accession>A0A0A9DGR4</accession>
<sequence length="43" mass="5013">MNGSWGPSLIPVRRYRFSKKEGVQLTLQYQKVVQQSYSPLNID</sequence>
<name>A0A0A9DGR4_ARUDO</name>
<proteinExistence type="predicted"/>
<dbReference type="EMBL" id="GBRH01210136">
    <property type="protein sequence ID" value="JAD87759.1"/>
    <property type="molecule type" value="Transcribed_RNA"/>
</dbReference>
<dbReference type="AlphaFoldDB" id="A0A0A9DGR4"/>
<reference evidence="1" key="1">
    <citation type="submission" date="2014-09" db="EMBL/GenBank/DDBJ databases">
        <authorList>
            <person name="Magalhaes I.L.F."/>
            <person name="Oliveira U."/>
            <person name="Santos F.R."/>
            <person name="Vidigal T.H.D.A."/>
            <person name="Brescovit A.D."/>
            <person name="Santos A.J."/>
        </authorList>
    </citation>
    <scope>NUCLEOTIDE SEQUENCE</scope>
    <source>
        <tissue evidence="1">Shoot tissue taken approximately 20 cm above the soil surface</tissue>
    </source>
</reference>
<reference evidence="1" key="2">
    <citation type="journal article" date="2015" name="Data Brief">
        <title>Shoot transcriptome of the giant reed, Arundo donax.</title>
        <authorList>
            <person name="Barrero R.A."/>
            <person name="Guerrero F.D."/>
            <person name="Moolhuijzen P."/>
            <person name="Goolsby J.A."/>
            <person name="Tidwell J."/>
            <person name="Bellgard S.E."/>
            <person name="Bellgard M.I."/>
        </authorList>
    </citation>
    <scope>NUCLEOTIDE SEQUENCE</scope>
    <source>
        <tissue evidence="1">Shoot tissue taken approximately 20 cm above the soil surface</tissue>
    </source>
</reference>
<protein>
    <submittedName>
        <fullName evidence="1">Uncharacterized protein</fullName>
    </submittedName>
</protein>
<evidence type="ECO:0000313" key="1">
    <source>
        <dbReference type="EMBL" id="JAD87759.1"/>
    </source>
</evidence>
<organism evidence="1">
    <name type="scientific">Arundo donax</name>
    <name type="common">Giant reed</name>
    <name type="synonym">Donax arundinaceus</name>
    <dbReference type="NCBI Taxonomy" id="35708"/>
    <lineage>
        <taxon>Eukaryota</taxon>
        <taxon>Viridiplantae</taxon>
        <taxon>Streptophyta</taxon>
        <taxon>Embryophyta</taxon>
        <taxon>Tracheophyta</taxon>
        <taxon>Spermatophyta</taxon>
        <taxon>Magnoliopsida</taxon>
        <taxon>Liliopsida</taxon>
        <taxon>Poales</taxon>
        <taxon>Poaceae</taxon>
        <taxon>PACMAD clade</taxon>
        <taxon>Arundinoideae</taxon>
        <taxon>Arundineae</taxon>
        <taxon>Arundo</taxon>
    </lineage>
</organism>